<sequence length="145" mass="16412">MVTADDVASYFREKAFQWIIADDSIENHVRILGRDGLSMEFESDPNFHIVCQFVEEYNKLRLRYTINNAFQKNVNFVFGIPLVGAMDIIIGAVDDACRKMYISCSVLRSDAGLLISGIVMGVVKSMSNMSRDDIYIIKKSNTKIN</sequence>
<accession>A0A8G2FVB4</accession>
<name>A0A8G2FVB4_PICTO</name>
<dbReference type="Proteomes" id="UP000192315">
    <property type="component" value="Unassembled WGS sequence"/>
</dbReference>
<gene>
    <name evidence="1" type="ORF">SAMN02745355_0017</name>
</gene>
<dbReference type="AlphaFoldDB" id="A0A8G2FVB4"/>
<proteinExistence type="predicted"/>
<evidence type="ECO:0000313" key="2">
    <source>
        <dbReference type="Proteomes" id="UP000192315"/>
    </source>
</evidence>
<protein>
    <submittedName>
        <fullName evidence="1">Uncharacterized protein</fullName>
    </submittedName>
</protein>
<dbReference type="EMBL" id="FWYE01000001">
    <property type="protein sequence ID" value="SMD30156.1"/>
    <property type="molecule type" value="Genomic_DNA"/>
</dbReference>
<keyword evidence="2" id="KW-1185">Reference proteome</keyword>
<organism evidence="1 2">
    <name type="scientific">Picrophilus torridus (strain ATCC 700027 / DSM 9790 / JCM 10055 / NBRC 100828 / KAW 2/3)</name>
    <dbReference type="NCBI Taxonomy" id="1122961"/>
    <lineage>
        <taxon>Archaea</taxon>
        <taxon>Methanobacteriati</taxon>
        <taxon>Thermoplasmatota</taxon>
        <taxon>Thermoplasmata</taxon>
        <taxon>Thermoplasmatales</taxon>
        <taxon>Picrophilaceae</taxon>
        <taxon>Picrophilus</taxon>
    </lineage>
</organism>
<reference evidence="1 2" key="1">
    <citation type="submission" date="2017-04" db="EMBL/GenBank/DDBJ databases">
        <authorList>
            <person name="Varghese N."/>
            <person name="Submissions S."/>
        </authorList>
    </citation>
    <scope>NUCLEOTIDE SEQUENCE [LARGE SCALE GENOMIC DNA]</scope>
    <source>
        <strain evidence="1 2">DSM 9789</strain>
    </source>
</reference>
<comment type="caution">
    <text evidence="1">The sequence shown here is derived from an EMBL/GenBank/DDBJ whole genome shotgun (WGS) entry which is preliminary data.</text>
</comment>
<evidence type="ECO:0000313" key="1">
    <source>
        <dbReference type="EMBL" id="SMD30156.1"/>
    </source>
</evidence>
<dbReference type="RefSeq" id="WP_084272218.1">
    <property type="nucleotide sequence ID" value="NZ_FWYE01000001.1"/>
</dbReference>